<organism evidence="1 2">
    <name type="scientific">Necator americanus</name>
    <name type="common">Human hookworm</name>
    <dbReference type="NCBI Taxonomy" id="51031"/>
    <lineage>
        <taxon>Eukaryota</taxon>
        <taxon>Metazoa</taxon>
        <taxon>Ecdysozoa</taxon>
        <taxon>Nematoda</taxon>
        <taxon>Chromadorea</taxon>
        <taxon>Rhabditida</taxon>
        <taxon>Rhabditina</taxon>
        <taxon>Rhabditomorpha</taxon>
        <taxon>Strongyloidea</taxon>
        <taxon>Ancylostomatidae</taxon>
        <taxon>Bunostominae</taxon>
        <taxon>Necator</taxon>
    </lineage>
</organism>
<protein>
    <submittedName>
        <fullName evidence="1">Uncharacterized protein</fullName>
    </submittedName>
</protein>
<dbReference type="AlphaFoldDB" id="W2TD90"/>
<dbReference type="Proteomes" id="UP000053676">
    <property type="component" value="Unassembled WGS sequence"/>
</dbReference>
<reference evidence="2" key="1">
    <citation type="journal article" date="2014" name="Nat. Genet.">
        <title>Genome of the human hookworm Necator americanus.</title>
        <authorList>
            <person name="Tang Y.T."/>
            <person name="Gao X."/>
            <person name="Rosa B.A."/>
            <person name="Abubucker S."/>
            <person name="Hallsworth-Pepin K."/>
            <person name="Martin J."/>
            <person name="Tyagi R."/>
            <person name="Heizer E."/>
            <person name="Zhang X."/>
            <person name="Bhonagiri-Palsikar V."/>
            <person name="Minx P."/>
            <person name="Warren W.C."/>
            <person name="Wang Q."/>
            <person name="Zhan B."/>
            <person name="Hotez P.J."/>
            <person name="Sternberg P.W."/>
            <person name="Dougall A."/>
            <person name="Gaze S.T."/>
            <person name="Mulvenna J."/>
            <person name="Sotillo J."/>
            <person name="Ranganathan S."/>
            <person name="Rabelo E.M."/>
            <person name="Wilson R.K."/>
            <person name="Felgner P.L."/>
            <person name="Bethony J."/>
            <person name="Hawdon J.M."/>
            <person name="Gasser R.B."/>
            <person name="Loukas A."/>
            <person name="Mitreva M."/>
        </authorList>
    </citation>
    <scope>NUCLEOTIDE SEQUENCE [LARGE SCALE GENOMIC DNA]</scope>
</reference>
<accession>W2TD90</accession>
<sequence length="102" mass="11511">MRAAPTNRSPLGFQVLIAIVSSTEDGDKQSRHTKKPSNRPALQIYKPPALCSKNFGSKRLYCVQEGKLSKYDLVNSQLEAKRQELPSEFYENGAVRGECYFQ</sequence>
<evidence type="ECO:0000313" key="2">
    <source>
        <dbReference type="Proteomes" id="UP000053676"/>
    </source>
</evidence>
<evidence type="ECO:0000313" key="1">
    <source>
        <dbReference type="EMBL" id="ETN78982.1"/>
    </source>
</evidence>
<dbReference type="EMBL" id="KI659683">
    <property type="protein sequence ID" value="ETN78982.1"/>
    <property type="molecule type" value="Genomic_DNA"/>
</dbReference>
<dbReference type="KEGG" id="nai:NECAME_00355"/>
<proteinExistence type="predicted"/>
<gene>
    <name evidence="1" type="ORF">NECAME_00355</name>
</gene>
<keyword evidence="2" id="KW-1185">Reference proteome</keyword>
<name>W2TD90_NECAM</name>